<gene>
    <name evidence="1" type="ordered locus">Adeh_0767</name>
</gene>
<dbReference type="HOGENOM" id="CLU_097886_0_0_7"/>
<name>Q2IP08_ANADE</name>
<dbReference type="RefSeq" id="WP_011419825.1">
    <property type="nucleotide sequence ID" value="NC_007760.1"/>
</dbReference>
<dbReference type="KEGG" id="ade:Adeh_0767"/>
<dbReference type="InterPro" id="IPR021890">
    <property type="entry name" value="DUF3501"/>
</dbReference>
<dbReference type="EMBL" id="CP000251">
    <property type="protein sequence ID" value="ABC80542.1"/>
    <property type="molecule type" value="Genomic_DNA"/>
</dbReference>
<dbReference type="Proteomes" id="UP000001935">
    <property type="component" value="Chromosome"/>
</dbReference>
<evidence type="ECO:0000313" key="2">
    <source>
        <dbReference type="Proteomes" id="UP000001935"/>
    </source>
</evidence>
<reference evidence="1" key="1">
    <citation type="submission" date="2006-01" db="EMBL/GenBank/DDBJ databases">
        <title>Complete sequence of Anaeromyxobacter dehalogenans 2CP-C.</title>
        <authorList>
            <consortium name="US DOE Joint Genome Institute"/>
            <person name="Copeland A."/>
            <person name="Lucas S."/>
            <person name="Lapidus A."/>
            <person name="Barry K."/>
            <person name="Detter J.C."/>
            <person name="Glavina T."/>
            <person name="Hammon N."/>
            <person name="Israni S."/>
            <person name="Pitluck S."/>
            <person name="Brettin T."/>
            <person name="Bruce D."/>
            <person name="Han C."/>
            <person name="Tapia R."/>
            <person name="Gilna P."/>
            <person name="Kiss H."/>
            <person name="Schmutz J."/>
            <person name="Larimer F."/>
            <person name="Land M."/>
            <person name="Kyrpides N."/>
            <person name="Anderson I."/>
            <person name="Sanford R.A."/>
            <person name="Ritalahti K.M."/>
            <person name="Thomas H.S."/>
            <person name="Kirby J.R."/>
            <person name="Zhulin I.B."/>
            <person name="Loeffler F.E."/>
            <person name="Richardson P."/>
        </authorList>
    </citation>
    <scope>NUCLEOTIDE SEQUENCE</scope>
    <source>
        <strain evidence="1">2CP-C</strain>
    </source>
</reference>
<evidence type="ECO:0000313" key="1">
    <source>
        <dbReference type="EMBL" id="ABC80542.1"/>
    </source>
</evidence>
<dbReference type="OrthoDB" id="9780579at2"/>
<proteinExistence type="predicted"/>
<accession>Q2IP08</accession>
<sequence>MRKVRREEILDPSTYERSREEVRAAVLQAKARRRVHVGGVLTFLFENTATIRYQIQEMVRAERITRDEDVRHELDTYNELLGGPGELGVSLLIEIAEPEERDRRLREWLQLPEHLYLLLPSGEKVRAAYDPRQVGTDRLSSVQYLKFDVRGEAPVAIGCDLPAFTVETRLDEAQREALAADLKAGG</sequence>
<organism evidence="1 2">
    <name type="scientific">Anaeromyxobacter dehalogenans (strain 2CP-C)</name>
    <dbReference type="NCBI Taxonomy" id="290397"/>
    <lineage>
        <taxon>Bacteria</taxon>
        <taxon>Pseudomonadati</taxon>
        <taxon>Myxococcota</taxon>
        <taxon>Myxococcia</taxon>
        <taxon>Myxococcales</taxon>
        <taxon>Cystobacterineae</taxon>
        <taxon>Anaeromyxobacteraceae</taxon>
        <taxon>Anaeromyxobacter</taxon>
    </lineage>
</organism>
<dbReference type="AlphaFoldDB" id="Q2IP08"/>
<dbReference type="eggNOG" id="COG0247">
    <property type="taxonomic scope" value="Bacteria"/>
</dbReference>
<protein>
    <submittedName>
        <fullName evidence="1">Uncharacterized protein</fullName>
    </submittedName>
</protein>
<dbReference type="STRING" id="290397.Adeh_0767"/>
<dbReference type="Pfam" id="PF12007">
    <property type="entry name" value="DUF3501"/>
    <property type="match status" value="1"/>
</dbReference>